<gene>
    <name evidence="3" type="ORF">NE237_025323</name>
</gene>
<dbReference type="Pfam" id="PF13424">
    <property type="entry name" value="TPR_12"/>
    <property type="match status" value="1"/>
</dbReference>
<evidence type="ECO:0000313" key="3">
    <source>
        <dbReference type="EMBL" id="KAJ4958212.1"/>
    </source>
</evidence>
<name>A0A9Q0H610_9MAGN</name>
<keyword evidence="4" id="KW-1185">Reference proteome</keyword>
<feature type="transmembrane region" description="Helical" evidence="2">
    <location>
        <begin position="178"/>
        <end position="200"/>
    </location>
</feature>
<keyword evidence="2" id="KW-0472">Membrane</keyword>
<feature type="coiled-coil region" evidence="1">
    <location>
        <begin position="200"/>
        <end position="227"/>
    </location>
</feature>
<keyword evidence="2" id="KW-0812">Transmembrane</keyword>
<dbReference type="SUPFAM" id="SSF48452">
    <property type="entry name" value="TPR-like"/>
    <property type="match status" value="1"/>
</dbReference>
<dbReference type="PANTHER" id="PTHR47310">
    <property type="entry name" value="PROTEIN FLUORESCENT IN BLUE LIGHT, CHLOROPLASTIC"/>
    <property type="match status" value="1"/>
</dbReference>
<dbReference type="InterPro" id="IPR044243">
    <property type="entry name" value="FLU"/>
</dbReference>
<comment type="caution">
    <text evidence="3">The sequence shown here is derived from an EMBL/GenBank/DDBJ whole genome shotgun (WGS) entry which is preliminary data.</text>
</comment>
<organism evidence="3 4">
    <name type="scientific">Protea cynaroides</name>
    <dbReference type="NCBI Taxonomy" id="273540"/>
    <lineage>
        <taxon>Eukaryota</taxon>
        <taxon>Viridiplantae</taxon>
        <taxon>Streptophyta</taxon>
        <taxon>Embryophyta</taxon>
        <taxon>Tracheophyta</taxon>
        <taxon>Spermatophyta</taxon>
        <taxon>Magnoliopsida</taxon>
        <taxon>Proteales</taxon>
        <taxon>Proteaceae</taxon>
        <taxon>Protea</taxon>
    </lineage>
</organism>
<dbReference type="OrthoDB" id="286233at2759"/>
<dbReference type="PANTHER" id="PTHR47310:SF2">
    <property type="entry name" value="PROTEIN FLUORESCENT IN BLUE LIGHT, CHLOROPLASTIC"/>
    <property type="match status" value="1"/>
</dbReference>
<sequence>MALVVRCCCPSSRPIPTDAYRQSEPSPAQNHARTDVSAKLGLKDIVHAGCEKIFKHVLEVKVLLKSEKLGVLAYSGEKFMPFSDSSSRIRILFETRQLLSTCHCIYSWADGSQMAKCEGTRLIGRMLADYVNGTVKCLSPHQSILPLTLPAIAFVLSNVLMLIIPFEALAETCETEKSVFNMPLLLSVALIGATVGGLLARQRRGELKRLNDQLRQINAALRRQAKIESYAPTLSYAPVGSRIPENEVIVDSRKSELISRLKTGKNFLRNLNPEKSFVEFEAALELAQDMKDPIEEKKAARGLGASLQRQGKYQEALKYHSMVLAISEQVGEDSGNTEAYGAIADCYTELGDLEQAGKFYDNYIASGGGQGEILPKSFVAASSQSQPQPL</sequence>
<dbReference type="Gene3D" id="1.25.40.10">
    <property type="entry name" value="Tetratricopeptide repeat domain"/>
    <property type="match status" value="1"/>
</dbReference>
<proteinExistence type="predicted"/>
<dbReference type="AlphaFoldDB" id="A0A9Q0H610"/>
<keyword evidence="1" id="KW-0175">Coiled coil</keyword>
<reference evidence="3" key="1">
    <citation type="journal article" date="2023" name="Plant J.">
        <title>The genome of the king protea, Protea cynaroides.</title>
        <authorList>
            <person name="Chang J."/>
            <person name="Duong T.A."/>
            <person name="Schoeman C."/>
            <person name="Ma X."/>
            <person name="Roodt D."/>
            <person name="Barker N."/>
            <person name="Li Z."/>
            <person name="Van de Peer Y."/>
            <person name="Mizrachi E."/>
        </authorList>
    </citation>
    <scope>NUCLEOTIDE SEQUENCE</scope>
    <source>
        <tissue evidence="3">Young leaves</tissue>
    </source>
</reference>
<dbReference type="EMBL" id="JAMYWD010000010">
    <property type="protein sequence ID" value="KAJ4958212.1"/>
    <property type="molecule type" value="Genomic_DNA"/>
</dbReference>
<evidence type="ECO:0000256" key="1">
    <source>
        <dbReference type="SAM" id="Coils"/>
    </source>
</evidence>
<protein>
    <submittedName>
        <fullName evidence="3">Uncharacterized protein</fullName>
    </submittedName>
</protein>
<dbReference type="Proteomes" id="UP001141806">
    <property type="component" value="Unassembled WGS sequence"/>
</dbReference>
<dbReference type="GO" id="GO:0015995">
    <property type="term" value="P:chlorophyll biosynthetic process"/>
    <property type="evidence" value="ECO:0007669"/>
    <property type="project" value="InterPro"/>
</dbReference>
<keyword evidence="2" id="KW-1133">Transmembrane helix</keyword>
<dbReference type="InterPro" id="IPR011990">
    <property type="entry name" value="TPR-like_helical_dom_sf"/>
</dbReference>
<evidence type="ECO:0000256" key="2">
    <source>
        <dbReference type="SAM" id="Phobius"/>
    </source>
</evidence>
<feature type="transmembrane region" description="Helical" evidence="2">
    <location>
        <begin position="144"/>
        <end position="166"/>
    </location>
</feature>
<evidence type="ECO:0000313" key="4">
    <source>
        <dbReference type="Proteomes" id="UP001141806"/>
    </source>
</evidence>
<accession>A0A9Q0H610</accession>